<dbReference type="Proteomes" id="UP001058003">
    <property type="component" value="Chromosome"/>
</dbReference>
<dbReference type="KEGG" id="daur:Daura_17425"/>
<protein>
    <recommendedName>
        <fullName evidence="6">Integral membrane protein</fullName>
    </recommendedName>
</protein>
<organism evidence="4 5">
    <name type="scientific">Dactylosporangium aurantiacum</name>
    <dbReference type="NCBI Taxonomy" id="35754"/>
    <lineage>
        <taxon>Bacteria</taxon>
        <taxon>Bacillati</taxon>
        <taxon>Actinomycetota</taxon>
        <taxon>Actinomycetes</taxon>
        <taxon>Micromonosporales</taxon>
        <taxon>Micromonosporaceae</taxon>
        <taxon>Dactylosporangium</taxon>
    </lineage>
</organism>
<evidence type="ECO:0008006" key="6">
    <source>
        <dbReference type="Google" id="ProtNLM"/>
    </source>
</evidence>
<feature type="chain" id="PRO_5040207160" description="Integral membrane protein" evidence="3">
    <location>
        <begin position="23"/>
        <end position="299"/>
    </location>
</feature>
<dbReference type="RefSeq" id="WP_033360863.1">
    <property type="nucleotide sequence ID" value="NZ_CP073767.1"/>
</dbReference>
<gene>
    <name evidence="4" type="ORF">Daura_17425</name>
</gene>
<name>A0A9Q9MKA8_9ACTN</name>
<sequence>MRLVLLYAAVAGLAVAASAVSATEVSLRCAAAASAVLAWQAATGARTAAPAVRWALAGGCALFAAAALVRQSAYSEEPTDVGWFGYGPPGTAELTAMRDQTGWWLGRELAAAGVQLGALVLCAGAVYCLPRARRRARAVVTVAAAALLIAAVGADRRLGTDPWEVAPALREIWPGVLAVVAGLTGLVLAGRRADHRWLVVAGSALVAVQAAMTLSDLTVLWFTWSSLVGPTGDAFLEPGIAISVATGEPGGLELGEALRTAVTLAGPGLLVHGALRAGTPGPAPQRPAGPAAGNGTGPG</sequence>
<keyword evidence="2" id="KW-0472">Membrane</keyword>
<evidence type="ECO:0000256" key="3">
    <source>
        <dbReference type="SAM" id="SignalP"/>
    </source>
</evidence>
<keyword evidence="2" id="KW-1133">Transmembrane helix</keyword>
<keyword evidence="5" id="KW-1185">Reference proteome</keyword>
<proteinExistence type="predicted"/>
<feature type="transmembrane region" description="Helical" evidence="2">
    <location>
        <begin position="172"/>
        <end position="190"/>
    </location>
</feature>
<evidence type="ECO:0000313" key="4">
    <source>
        <dbReference type="EMBL" id="UWZ57790.1"/>
    </source>
</evidence>
<feature type="transmembrane region" description="Helical" evidence="2">
    <location>
        <begin position="136"/>
        <end position="152"/>
    </location>
</feature>
<feature type="transmembrane region" description="Helical" evidence="2">
    <location>
        <begin position="197"/>
        <end position="224"/>
    </location>
</feature>
<feature type="region of interest" description="Disordered" evidence="1">
    <location>
        <begin position="275"/>
        <end position="299"/>
    </location>
</feature>
<reference evidence="4" key="1">
    <citation type="submission" date="2021-04" db="EMBL/GenBank/DDBJ databases">
        <title>Dactylosporangium aurantiacum NRRL B-8018 full assembly.</title>
        <authorList>
            <person name="Hartkoorn R.C."/>
            <person name="Beaudoing E."/>
            <person name="Hot D."/>
        </authorList>
    </citation>
    <scope>NUCLEOTIDE SEQUENCE</scope>
    <source>
        <strain evidence="4">NRRL B-8018</strain>
    </source>
</reference>
<dbReference type="AlphaFoldDB" id="A0A9Q9MKA8"/>
<dbReference type="EMBL" id="CP073767">
    <property type="protein sequence ID" value="UWZ57790.1"/>
    <property type="molecule type" value="Genomic_DNA"/>
</dbReference>
<feature type="transmembrane region" description="Helical" evidence="2">
    <location>
        <begin position="109"/>
        <end position="129"/>
    </location>
</feature>
<evidence type="ECO:0000313" key="5">
    <source>
        <dbReference type="Proteomes" id="UP001058003"/>
    </source>
</evidence>
<keyword evidence="2" id="KW-0812">Transmembrane</keyword>
<evidence type="ECO:0000256" key="2">
    <source>
        <dbReference type="SAM" id="Phobius"/>
    </source>
</evidence>
<keyword evidence="3" id="KW-0732">Signal</keyword>
<feature type="signal peptide" evidence="3">
    <location>
        <begin position="1"/>
        <end position="22"/>
    </location>
</feature>
<dbReference type="OrthoDB" id="3373415at2"/>
<evidence type="ECO:0000256" key="1">
    <source>
        <dbReference type="SAM" id="MobiDB-lite"/>
    </source>
</evidence>
<accession>A0A9Q9MKA8</accession>